<reference evidence="6 7" key="1">
    <citation type="submission" date="2020-08" db="EMBL/GenBank/DDBJ databases">
        <title>Genomic Encyclopedia of Type Strains, Phase III (KMG-III): the genomes of soil and plant-associated and newly described type strains.</title>
        <authorList>
            <person name="Whitman W."/>
        </authorList>
    </citation>
    <scope>NUCLEOTIDE SEQUENCE [LARGE SCALE GENOMIC DNA]</scope>
    <source>
        <strain evidence="6 7">CECT 8571</strain>
    </source>
</reference>
<evidence type="ECO:0000256" key="4">
    <source>
        <dbReference type="SAM" id="Phobius"/>
    </source>
</evidence>
<comment type="caution">
    <text evidence="6">The sequence shown here is derived from an EMBL/GenBank/DDBJ whole genome shotgun (WGS) entry which is preliminary data.</text>
</comment>
<dbReference type="InterPro" id="IPR029787">
    <property type="entry name" value="Nucleotide_cyclase"/>
</dbReference>
<sequence>MQSSEMTHSKYKRVLLRNTTLSFVAYHIGFALTLFIHAYTNARLDTYALLSFLAFIYLSHCALFYAIKTRPVVTLHFTKVMLVAQMVLWMIVFIPWNYFLGSAKPLALILAFFGVHYLFLYARFLFSALTISYLAVVHLVNSYIAIHYFGLDDEFYLQIVYVAGFVLSSGLIALHSSHVAQKIRDNAAKDSLTQLYNRRHFLKLLEVEQERVRRHGEVASLLMLDIDHFKNINDSFGHYTGDKILTGFAQCITKEIRANDFCCRWGGEEFLILLCHTNSTQAYEFGLRLKNCICTQVLLPNIEPQTITFSGGISQLDAESTVHESINRADELLYLAKEGGRDRICGPDIGTARAQIA</sequence>
<dbReference type="PANTHER" id="PTHR45138">
    <property type="entry name" value="REGULATORY COMPONENTS OF SENSORY TRANSDUCTION SYSTEM"/>
    <property type="match status" value="1"/>
</dbReference>
<dbReference type="GO" id="GO:1902201">
    <property type="term" value="P:negative regulation of bacterial-type flagellum-dependent cell motility"/>
    <property type="evidence" value="ECO:0007669"/>
    <property type="project" value="TreeGrafter"/>
</dbReference>
<feature type="transmembrane region" description="Helical" evidence="4">
    <location>
        <begin position="21"/>
        <end position="40"/>
    </location>
</feature>
<feature type="domain" description="GGDEF" evidence="5">
    <location>
        <begin position="217"/>
        <end position="349"/>
    </location>
</feature>
<protein>
    <recommendedName>
        <fullName evidence="2">diguanylate cyclase</fullName>
        <ecNumber evidence="2">2.7.7.65</ecNumber>
    </recommendedName>
</protein>
<evidence type="ECO:0000259" key="5">
    <source>
        <dbReference type="PROSITE" id="PS50887"/>
    </source>
</evidence>
<dbReference type="GO" id="GO:0052621">
    <property type="term" value="F:diguanylate cyclase activity"/>
    <property type="evidence" value="ECO:0007669"/>
    <property type="project" value="UniProtKB-EC"/>
</dbReference>
<keyword evidence="7" id="KW-1185">Reference proteome</keyword>
<dbReference type="EC" id="2.7.7.65" evidence="2"/>
<comment type="catalytic activity">
    <reaction evidence="3">
        <text>2 GTP = 3',3'-c-di-GMP + 2 diphosphate</text>
        <dbReference type="Rhea" id="RHEA:24898"/>
        <dbReference type="ChEBI" id="CHEBI:33019"/>
        <dbReference type="ChEBI" id="CHEBI:37565"/>
        <dbReference type="ChEBI" id="CHEBI:58805"/>
        <dbReference type="EC" id="2.7.7.65"/>
    </reaction>
</comment>
<dbReference type="NCBIfam" id="TIGR00254">
    <property type="entry name" value="GGDEF"/>
    <property type="match status" value="1"/>
</dbReference>
<dbReference type="PROSITE" id="PS50887">
    <property type="entry name" value="GGDEF"/>
    <property type="match status" value="1"/>
</dbReference>
<dbReference type="FunFam" id="3.30.70.270:FF:000001">
    <property type="entry name" value="Diguanylate cyclase domain protein"/>
    <property type="match status" value="1"/>
</dbReference>
<dbReference type="SUPFAM" id="SSF55073">
    <property type="entry name" value="Nucleotide cyclase"/>
    <property type="match status" value="1"/>
</dbReference>
<feature type="transmembrane region" description="Helical" evidence="4">
    <location>
        <begin position="155"/>
        <end position="174"/>
    </location>
</feature>
<evidence type="ECO:0000256" key="3">
    <source>
        <dbReference type="ARBA" id="ARBA00034247"/>
    </source>
</evidence>
<gene>
    <name evidence="6" type="ORF">FHS30_000851</name>
</gene>
<evidence type="ECO:0000256" key="2">
    <source>
        <dbReference type="ARBA" id="ARBA00012528"/>
    </source>
</evidence>
<feature type="transmembrane region" description="Helical" evidence="4">
    <location>
        <begin position="46"/>
        <end position="67"/>
    </location>
</feature>
<dbReference type="PANTHER" id="PTHR45138:SF9">
    <property type="entry name" value="DIGUANYLATE CYCLASE DGCM-RELATED"/>
    <property type="match status" value="1"/>
</dbReference>
<keyword evidence="4" id="KW-0472">Membrane</keyword>
<comment type="cofactor">
    <cofactor evidence="1">
        <name>Mg(2+)</name>
        <dbReference type="ChEBI" id="CHEBI:18420"/>
    </cofactor>
</comment>
<dbReference type="AlphaFoldDB" id="A0A839UQM9"/>
<dbReference type="GO" id="GO:0043709">
    <property type="term" value="P:cell adhesion involved in single-species biofilm formation"/>
    <property type="evidence" value="ECO:0007669"/>
    <property type="project" value="TreeGrafter"/>
</dbReference>
<dbReference type="CDD" id="cd01949">
    <property type="entry name" value="GGDEF"/>
    <property type="match status" value="1"/>
</dbReference>
<evidence type="ECO:0000313" key="7">
    <source>
        <dbReference type="Proteomes" id="UP000559987"/>
    </source>
</evidence>
<organism evidence="6 7">
    <name type="scientific">Simiduia aestuariiviva</name>
    <dbReference type="NCBI Taxonomy" id="1510459"/>
    <lineage>
        <taxon>Bacteria</taxon>
        <taxon>Pseudomonadati</taxon>
        <taxon>Pseudomonadota</taxon>
        <taxon>Gammaproteobacteria</taxon>
        <taxon>Cellvibrionales</taxon>
        <taxon>Cellvibrionaceae</taxon>
        <taxon>Simiduia</taxon>
    </lineage>
</organism>
<keyword evidence="4" id="KW-0812">Transmembrane</keyword>
<evidence type="ECO:0000256" key="1">
    <source>
        <dbReference type="ARBA" id="ARBA00001946"/>
    </source>
</evidence>
<dbReference type="InterPro" id="IPR000160">
    <property type="entry name" value="GGDEF_dom"/>
</dbReference>
<evidence type="ECO:0000313" key="6">
    <source>
        <dbReference type="EMBL" id="MBB3167675.1"/>
    </source>
</evidence>
<dbReference type="GO" id="GO:0005886">
    <property type="term" value="C:plasma membrane"/>
    <property type="evidence" value="ECO:0007669"/>
    <property type="project" value="TreeGrafter"/>
</dbReference>
<proteinExistence type="predicted"/>
<dbReference type="RefSeq" id="WP_183908596.1">
    <property type="nucleotide sequence ID" value="NZ_JACHXZ010000001.1"/>
</dbReference>
<dbReference type="Pfam" id="PF00990">
    <property type="entry name" value="GGDEF"/>
    <property type="match status" value="1"/>
</dbReference>
<dbReference type="Gene3D" id="3.30.70.270">
    <property type="match status" value="1"/>
</dbReference>
<feature type="transmembrane region" description="Helical" evidence="4">
    <location>
        <begin position="79"/>
        <end position="99"/>
    </location>
</feature>
<dbReference type="Proteomes" id="UP000559987">
    <property type="component" value="Unassembled WGS sequence"/>
</dbReference>
<keyword evidence="4" id="KW-1133">Transmembrane helix</keyword>
<dbReference type="SMART" id="SM00267">
    <property type="entry name" value="GGDEF"/>
    <property type="match status" value="1"/>
</dbReference>
<feature type="transmembrane region" description="Helical" evidence="4">
    <location>
        <begin position="105"/>
        <end position="124"/>
    </location>
</feature>
<dbReference type="InterPro" id="IPR050469">
    <property type="entry name" value="Diguanylate_Cyclase"/>
</dbReference>
<dbReference type="InterPro" id="IPR043128">
    <property type="entry name" value="Rev_trsase/Diguanyl_cyclase"/>
</dbReference>
<feature type="transmembrane region" description="Helical" evidence="4">
    <location>
        <begin position="131"/>
        <end position="149"/>
    </location>
</feature>
<accession>A0A839UQM9</accession>
<dbReference type="EMBL" id="JACHXZ010000001">
    <property type="protein sequence ID" value="MBB3167675.1"/>
    <property type="molecule type" value="Genomic_DNA"/>
</dbReference>
<name>A0A839UQM9_9GAMM</name>